<dbReference type="SUPFAM" id="SSF81321">
    <property type="entry name" value="Family A G protein-coupled receptor-like"/>
    <property type="match status" value="1"/>
</dbReference>
<dbReference type="GO" id="GO:0005886">
    <property type="term" value="C:plasma membrane"/>
    <property type="evidence" value="ECO:0007669"/>
    <property type="project" value="TreeGrafter"/>
</dbReference>
<comment type="similarity">
    <text evidence="8">Belongs to the G-protein coupled receptor 1 family.</text>
</comment>
<dbReference type="RefSeq" id="XP_013065910.2">
    <property type="nucleotide sequence ID" value="XM_013210456.2"/>
</dbReference>
<dbReference type="GO" id="GO:0004930">
    <property type="term" value="F:G protein-coupled receptor activity"/>
    <property type="evidence" value="ECO:0007669"/>
    <property type="project" value="UniProtKB-KW"/>
</dbReference>
<accession>A0A9U8DYN3</accession>
<dbReference type="Gene3D" id="1.20.1070.10">
    <property type="entry name" value="Rhodopsin 7-helix transmembrane proteins"/>
    <property type="match status" value="2"/>
</dbReference>
<dbReference type="RefSeq" id="XP_055894398.1">
    <property type="nucleotide sequence ID" value="XM_056038423.1"/>
</dbReference>
<keyword evidence="7 8" id="KW-0807">Transducer</keyword>
<dbReference type="Proteomes" id="UP001165740">
    <property type="component" value="Chromosome 8"/>
</dbReference>
<dbReference type="CDD" id="cd00637">
    <property type="entry name" value="7tm_classA_rhodopsin-like"/>
    <property type="match status" value="1"/>
</dbReference>
<evidence type="ECO:0000313" key="12">
    <source>
        <dbReference type="RefSeq" id="XP_013065908.2"/>
    </source>
</evidence>
<evidence type="ECO:0000256" key="9">
    <source>
        <dbReference type="SAM" id="Phobius"/>
    </source>
</evidence>
<evidence type="ECO:0000259" key="10">
    <source>
        <dbReference type="PROSITE" id="PS50262"/>
    </source>
</evidence>
<evidence type="ECO:0000256" key="2">
    <source>
        <dbReference type="ARBA" id="ARBA00022692"/>
    </source>
</evidence>
<feature type="transmembrane region" description="Helical" evidence="9">
    <location>
        <begin position="68"/>
        <end position="86"/>
    </location>
</feature>
<dbReference type="OMA" id="FESTEAC"/>
<evidence type="ECO:0000256" key="3">
    <source>
        <dbReference type="ARBA" id="ARBA00022989"/>
    </source>
</evidence>
<protein>
    <submittedName>
        <fullName evidence="12 13">Uncharacterized protein LOC106054550</fullName>
    </submittedName>
</protein>
<dbReference type="AlphaFoldDB" id="A0A9U8DYN3"/>
<dbReference type="OrthoDB" id="6157309at2759"/>
<feature type="transmembrane region" description="Helical" evidence="9">
    <location>
        <begin position="395"/>
        <end position="418"/>
    </location>
</feature>
<keyword evidence="4 8" id="KW-0297">G-protein coupled receptor</keyword>
<evidence type="ECO:0000256" key="5">
    <source>
        <dbReference type="ARBA" id="ARBA00023136"/>
    </source>
</evidence>
<dbReference type="RefSeq" id="XP_013065913.2">
    <property type="nucleotide sequence ID" value="XM_013210459.2"/>
</dbReference>
<dbReference type="PROSITE" id="PS50262">
    <property type="entry name" value="G_PROTEIN_RECEP_F1_2"/>
    <property type="match status" value="1"/>
</dbReference>
<keyword evidence="11" id="KW-1185">Reference proteome</keyword>
<evidence type="ECO:0000313" key="14">
    <source>
        <dbReference type="RefSeq" id="XP_013065910.2"/>
    </source>
</evidence>
<evidence type="ECO:0000256" key="6">
    <source>
        <dbReference type="ARBA" id="ARBA00023170"/>
    </source>
</evidence>
<keyword evidence="3 9" id="KW-1133">Transmembrane helix</keyword>
<dbReference type="RefSeq" id="XP_013065909.2">
    <property type="nucleotide sequence ID" value="XM_013210455.2"/>
</dbReference>
<evidence type="ECO:0000256" key="7">
    <source>
        <dbReference type="ARBA" id="ARBA00023224"/>
    </source>
</evidence>
<feature type="transmembrane region" description="Helical" evidence="9">
    <location>
        <begin position="28"/>
        <end position="56"/>
    </location>
</feature>
<gene>
    <name evidence="12 13 14 15 16 17" type="primary">LOC106054550</name>
</gene>
<reference evidence="12 13" key="1">
    <citation type="submission" date="2025-04" db="UniProtKB">
        <authorList>
            <consortium name="RefSeq"/>
        </authorList>
    </citation>
    <scope>IDENTIFICATION</scope>
</reference>
<evidence type="ECO:0000256" key="1">
    <source>
        <dbReference type="ARBA" id="ARBA00004141"/>
    </source>
</evidence>
<dbReference type="PANTHER" id="PTHR24243:SF224">
    <property type="entry name" value="G-PROTEIN COUPLED RECEPTOR 19-RELATED"/>
    <property type="match status" value="1"/>
</dbReference>
<organism evidence="11 14">
    <name type="scientific">Biomphalaria glabrata</name>
    <name type="common">Bloodfluke planorb</name>
    <name type="synonym">Freshwater snail</name>
    <dbReference type="NCBI Taxonomy" id="6526"/>
    <lineage>
        <taxon>Eukaryota</taxon>
        <taxon>Metazoa</taxon>
        <taxon>Spiralia</taxon>
        <taxon>Lophotrochozoa</taxon>
        <taxon>Mollusca</taxon>
        <taxon>Gastropoda</taxon>
        <taxon>Heterobranchia</taxon>
        <taxon>Euthyneura</taxon>
        <taxon>Panpulmonata</taxon>
        <taxon>Hygrophila</taxon>
        <taxon>Lymnaeoidea</taxon>
        <taxon>Planorbidae</taxon>
        <taxon>Biomphalaria</taxon>
    </lineage>
</organism>
<keyword evidence="5 9" id="KW-0472">Membrane</keyword>
<evidence type="ECO:0000313" key="17">
    <source>
        <dbReference type="RefSeq" id="XP_055894398.1"/>
    </source>
</evidence>
<keyword evidence="2 8" id="KW-0812">Transmembrane</keyword>
<evidence type="ECO:0000313" key="13">
    <source>
        <dbReference type="RefSeq" id="XP_013065909.2"/>
    </source>
</evidence>
<dbReference type="PANTHER" id="PTHR24243">
    <property type="entry name" value="G-PROTEIN COUPLED RECEPTOR"/>
    <property type="match status" value="1"/>
</dbReference>
<dbReference type="InterPro" id="IPR017452">
    <property type="entry name" value="GPCR_Rhodpsn_7TM"/>
</dbReference>
<proteinExistence type="inferred from homology"/>
<feature type="transmembrane region" description="Helical" evidence="9">
    <location>
        <begin position="198"/>
        <end position="223"/>
    </location>
</feature>
<evidence type="ECO:0000313" key="15">
    <source>
        <dbReference type="RefSeq" id="XP_013065912.2"/>
    </source>
</evidence>
<evidence type="ECO:0000256" key="4">
    <source>
        <dbReference type="ARBA" id="ARBA00023040"/>
    </source>
</evidence>
<dbReference type="GeneID" id="106054550"/>
<dbReference type="PRINTS" id="PR00237">
    <property type="entry name" value="GPCRRHODOPSN"/>
</dbReference>
<evidence type="ECO:0000313" key="11">
    <source>
        <dbReference type="Proteomes" id="UP001165740"/>
    </source>
</evidence>
<dbReference type="Pfam" id="PF00001">
    <property type="entry name" value="7tm_1"/>
    <property type="match status" value="1"/>
</dbReference>
<name>A0A9U8DYN3_BIOGL</name>
<sequence length="476" mass="52877">MSQTQENTSLLNVSNVSSHTLEEINDEIALTLLPAMLVLAILMVVGICGNSLVVYVFCFKMKSGTQNVLIVCLAVFDLLSCTLSIPNEITDMRYFYTFPSEAACKIMRFVNTFCAIGSIMTLIVIAVDRFRKICRPFKRQMHTKHVKLSLIPVIALALFFSLPAFVMYGLRTADTHVPGLVGQDCSTPNAIGSTILPLLYNLLLFVCFIILSVTLSVLYFCILRETNRHNRYMKRNSDFSLSSTVPSTDDSGSSLDRTPVACSVSPTDTALVVCNSLVFDYSSECPALPEVTVGDINANNNENKHALNQTDSNLKSPILLEKDENSTHPLDVINTSTLQSPATISVNRKPSILISSKADYVKKDLKIAILEPVDSFKCSALTKPLKRHVRSKTTIIAFVVTVVFILSFLPHLCLQVAKMIKQGFDYNLQGSSLVAYNIFLRSYFLNSVSNPFIYSILNVKFSSEVKRLFRKMSCKT</sequence>
<feature type="transmembrane region" description="Helical" evidence="9">
    <location>
        <begin position="106"/>
        <end position="127"/>
    </location>
</feature>
<dbReference type="PROSITE" id="PS00237">
    <property type="entry name" value="G_PROTEIN_RECEP_F1_1"/>
    <property type="match status" value="1"/>
</dbReference>
<feature type="domain" description="G-protein coupled receptors family 1 profile" evidence="10">
    <location>
        <begin position="49"/>
        <end position="454"/>
    </location>
</feature>
<evidence type="ECO:0000313" key="16">
    <source>
        <dbReference type="RefSeq" id="XP_013065913.2"/>
    </source>
</evidence>
<feature type="transmembrane region" description="Helical" evidence="9">
    <location>
        <begin position="438"/>
        <end position="457"/>
    </location>
</feature>
<dbReference type="KEGG" id="bgt:106054550"/>
<dbReference type="RefSeq" id="XP_013065908.2">
    <property type="nucleotide sequence ID" value="XM_013210454.2"/>
</dbReference>
<dbReference type="InterPro" id="IPR000276">
    <property type="entry name" value="GPCR_Rhodpsn"/>
</dbReference>
<feature type="transmembrane region" description="Helical" evidence="9">
    <location>
        <begin position="148"/>
        <end position="170"/>
    </location>
</feature>
<dbReference type="RefSeq" id="XP_013065912.2">
    <property type="nucleotide sequence ID" value="XM_013210458.2"/>
</dbReference>
<keyword evidence="6 8" id="KW-0675">Receptor</keyword>
<comment type="subcellular location">
    <subcellularLocation>
        <location evidence="1">Membrane</location>
        <topology evidence="1">Multi-pass membrane protein</topology>
    </subcellularLocation>
</comment>
<evidence type="ECO:0000256" key="8">
    <source>
        <dbReference type="RuleBase" id="RU000688"/>
    </source>
</evidence>